<dbReference type="GO" id="GO:0036064">
    <property type="term" value="C:ciliary basal body"/>
    <property type="evidence" value="ECO:0007669"/>
    <property type="project" value="TreeGrafter"/>
</dbReference>
<dbReference type="PANTHER" id="PTHR15654">
    <property type="entry name" value="COILED-COIL DOMAIN-CONTAINING PROTEIN 113-RELATED"/>
    <property type="match status" value="1"/>
</dbReference>
<organism evidence="9 10">
    <name type="scientific">Clydaea vesicula</name>
    <dbReference type="NCBI Taxonomy" id="447962"/>
    <lineage>
        <taxon>Eukaryota</taxon>
        <taxon>Fungi</taxon>
        <taxon>Fungi incertae sedis</taxon>
        <taxon>Chytridiomycota</taxon>
        <taxon>Chytridiomycota incertae sedis</taxon>
        <taxon>Chytridiomycetes</taxon>
        <taxon>Lobulomycetales</taxon>
        <taxon>Lobulomycetaceae</taxon>
        <taxon>Clydaea</taxon>
    </lineage>
</organism>
<keyword evidence="2" id="KW-0970">Cilium biogenesis/degradation</keyword>
<comment type="subcellular location">
    <subcellularLocation>
        <location evidence="1">Cell projection</location>
        <location evidence="1">Cilium</location>
    </subcellularLocation>
</comment>
<evidence type="ECO:0000259" key="8">
    <source>
        <dbReference type="Pfam" id="PF13870"/>
    </source>
</evidence>
<dbReference type="GO" id="GO:0005930">
    <property type="term" value="C:axoneme"/>
    <property type="evidence" value="ECO:0007669"/>
    <property type="project" value="TreeGrafter"/>
</dbReference>
<dbReference type="Proteomes" id="UP001211065">
    <property type="component" value="Unassembled WGS sequence"/>
</dbReference>
<evidence type="ECO:0000256" key="6">
    <source>
        <dbReference type="ARBA" id="ARBA00044798"/>
    </source>
</evidence>
<evidence type="ECO:0000256" key="7">
    <source>
        <dbReference type="SAM" id="Coils"/>
    </source>
</evidence>
<gene>
    <name evidence="9" type="ORF">HK099_003574</name>
</gene>
<evidence type="ECO:0000256" key="3">
    <source>
        <dbReference type="ARBA" id="ARBA00023054"/>
    </source>
</evidence>
<dbReference type="InterPro" id="IPR025254">
    <property type="entry name" value="CCDC113/CCDC96_CC"/>
</dbReference>
<name>A0AAD5XW66_9FUNG</name>
<feature type="coiled-coil region" evidence="7">
    <location>
        <begin position="104"/>
        <end position="156"/>
    </location>
</feature>
<feature type="coiled-coil region" evidence="7">
    <location>
        <begin position="203"/>
        <end position="287"/>
    </location>
</feature>
<evidence type="ECO:0000256" key="1">
    <source>
        <dbReference type="ARBA" id="ARBA00004138"/>
    </source>
</evidence>
<dbReference type="GO" id="GO:0060271">
    <property type="term" value="P:cilium assembly"/>
    <property type="evidence" value="ECO:0007669"/>
    <property type="project" value="TreeGrafter"/>
</dbReference>
<evidence type="ECO:0000313" key="9">
    <source>
        <dbReference type="EMBL" id="KAJ3221348.1"/>
    </source>
</evidence>
<evidence type="ECO:0000313" key="10">
    <source>
        <dbReference type="Proteomes" id="UP001211065"/>
    </source>
</evidence>
<comment type="similarity">
    <text evidence="5">Belongs to the CFAP263 family.</text>
</comment>
<keyword evidence="4" id="KW-0966">Cell projection</keyword>
<dbReference type="AlphaFoldDB" id="A0AAD5XW66"/>
<evidence type="ECO:0000256" key="5">
    <source>
        <dbReference type="ARBA" id="ARBA00044506"/>
    </source>
</evidence>
<comment type="caution">
    <text evidence="9">The sequence shown here is derived from an EMBL/GenBank/DDBJ whole genome shotgun (WGS) entry which is preliminary data.</text>
</comment>
<dbReference type="Pfam" id="PF13870">
    <property type="entry name" value="CCDC113_CCDC96_CC"/>
    <property type="match status" value="1"/>
</dbReference>
<evidence type="ECO:0000256" key="2">
    <source>
        <dbReference type="ARBA" id="ARBA00022794"/>
    </source>
</evidence>
<accession>A0AAD5XW66</accession>
<dbReference type="EMBL" id="JADGJW010000235">
    <property type="protein sequence ID" value="KAJ3221348.1"/>
    <property type="molecule type" value="Genomic_DNA"/>
</dbReference>
<keyword evidence="10" id="KW-1185">Reference proteome</keyword>
<keyword evidence="3 7" id="KW-0175">Coiled coil</keyword>
<evidence type="ECO:0000256" key="4">
    <source>
        <dbReference type="ARBA" id="ARBA00023273"/>
    </source>
</evidence>
<reference evidence="9" key="1">
    <citation type="submission" date="2020-05" db="EMBL/GenBank/DDBJ databases">
        <title>Phylogenomic resolution of chytrid fungi.</title>
        <authorList>
            <person name="Stajich J.E."/>
            <person name="Amses K."/>
            <person name="Simmons R."/>
            <person name="Seto K."/>
            <person name="Myers J."/>
            <person name="Bonds A."/>
            <person name="Quandt C.A."/>
            <person name="Barry K."/>
            <person name="Liu P."/>
            <person name="Grigoriev I."/>
            <person name="Longcore J.E."/>
            <person name="James T.Y."/>
        </authorList>
    </citation>
    <scope>NUCLEOTIDE SEQUENCE</scope>
    <source>
        <strain evidence="9">JEL0476</strain>
    </source>
</reference>
<proteinExistence type="inferred from homology"/>
<protein>
    <recommendedName>
        <fullName evidence="6">Cilia- and flagella-associated protein 263</fullName>
    </recommendedName>
</protein>
<sequence>MDLKNLDSIFDDMDDAELLTLKEETEKKTKFLESENKLFESYLLRVSPNALRVGQTRGGNNNMDELNFNPLDFDKKVEPENLKRREERKKKKGEKLKEDKKDILLTLEQKSEIATRELEELRDEIEKQKDEWGKVLDNLKAEMEEVDIRVSEVKKAQFEFRRDIVQQAINQRTGKVVAERVLRYFEDKIRAKDTIIEKVRLKNATLKVQKNKLHLQLKQKEEMGEVLHAIDFDQLQIENKQYMAKIEERNNELLKLKKSAGNTVQILNVYKQKLLNLTLESINLKKEIKTRIELLKKLKIDGELVMLEKEKSLNINLKTKSEIGEYRVPLVLDYVELKYKQLDLQKNLKSWERKVEISKMQTNRVKSIWKSMLKQSEYNKNNNINIGANRIKEVF</sequence>
<feature type="domain" description="CCDC113/CCDC96 coiled-coil" evidence="8">
    <location>
        <begin position="190"/>
        <end position="362"/>
    </location>
</feature>
<dbReference type="PANTHER" id="PTHR15654:SF2">
    <property type="entry name" value="COILED-COIL DOMAIN-CONTAINING PROTEIN 113"/>
    <property type="match status" value="1"/>
</dbReference>
<dbReference type="InterPro" id="IPR051885">
    <property type="entry name" value="CC_CF"/>
</dbReference>